<gene>
    <name evidence="2" type="ORF">PTSG_10187</name>
</gene>
<dbReference type="EMBL" id="GL832989">
    <property type="protein sequence ID" value="EGD79904.1"/>
    <property type="molecule type" value="Genomic_DNA"/>
</dbReference>
<dbReference type="InParanoid" id="F2UQJ9"/>
<reference evidence="2" key="1">
    <citation type="submission" date="2009-08" db="EMBL/GenBank/DDBJ databases">
        <title>Annotation of Salpingoeca rosetta.</title>
        <authorList>
            <consortium name="The Broad Institute Genome Sequencing Platform"/>
            <person name="Russ C."/>
            <person name="Cuomo C."/>
            <person name="Burger G."/>
            <person name="Gray M.W."/>
            <person name="Holland P.W.H."/>
            <person name="King N."/>
            <person name="Lang F.B.F."/>
            <person name="Roger A.J."/>
            <person name="Ruiz-Trillo I."/>
            <person name="Young S.K."/>
            <person name="Zeng Q."/>
            <person name="Gargeya S."/>
            <person name="Alvarado L."/>
            <person name="Berlin A."/>
            <person name="Chapman S.B."/>
            <person name="Chen Z."/>
            <person name="Freedman E."/>
            <person name="Gellesch M."/>
            <person name="Goldberg J."/>
            <person name="Griggs A."/>
            <person name="Gujja S."/>
            <person name="Heilman E."/>
            <person name="Heiman D."/>
            <person name="Howarth C."/>
            <person name="Mehta T."/>
            <person name="Neiman D."/>
            <person name="Pearson M."/>
            <person name="Roberts A."/>
            <person name="Saif S."/>
            <person name="Shea T."/>
            <person name="Shenoy N."/>
            <person name="Sisk P."/>
            <person name="Stolte C."/>
            <person name="Sykes S."/>
            <person name="White J."/>
            <person name="Yandava C."/>
            <person name="Haas B."/>
            <person name="Nusbaum C."/>
            <person name="Birren B."/>
        </authorList>
    </citation>
    <scope>NUCLEOTIDE SEQUENCE [LARGE SCALE GENOMIC DNA]</scope>
    <source>
        <strain evidence="2">ATCC 50818</strain>
    </source>
</reference>
<sequence length="312" mass="34378">MSPAPYVDCHQLLIIVDAPCREAAERTLTDESIDCPHIETLANGAVRLEFISAHTALMAYDAFRRYHVRSHASPRLQSFVSQRGAAEHDQRSPRDEFQLLDPYHGFIVLVDVPPKGLEKFTDTVNALNGMVLGRGSDGLMYVAFATRDAADAVMQDLNAAQPINGHHFEAEPYMERGCFSRIEDGITDEEEQRWPQSSPAQQARETQGIQQEADTHEGTAPHAPTQLPPTLQPNAVPAPAQRTRSGGPPITGAGKPQHHQQEQQQHQQLQQLQPHQLLQPQPQGRRDGGPEQQGLPPQSQVWGQAAHGGGKQ</sequence>
<accession>F2UQJ9</accession>
<proteinExistence type="predicted"/>
<evidence type="ECO:0000256" key="1">
    <source>
        <dbReference type="SAM" id="MobiDB-lite"/>
    </source>
</evidence>
<evidence type="ECO:0000313" key="2">
    <source>
        <dbReference type="EMBL" id="EGD79904.1"/>
    </source>
</evidence>
<name>F2UQJ9_SALR5</name>
<organism evidence="3">
    <name type="scientific">Salpingoeca rosetta (strain ATCC 50818 / BSB-021)</name>
    <dbReference type="NCBI Taxonomy" id="946362"/>
    <lineage>
        <taxon>Eukaryota</taxon>
        <taxon>Choanoflagellata</taxon>
        <taxon>Craspedida</taxon>
        <taxon>Salpingoecidae</taxon>
        <taxon>Salpingoeca</taxon>
    </lineage>
</organism>
<keyword evidence="3" id="KW-1185">Reference proteome</keyword>
<dbReference type="GeneID" id="16069055"/>
<feature type="region of interest" description="Disordered" evidence="1">
    <location>
        <begin position="188"/>
        <end position="312"/>
    </location>
</feature>
<feature type="compositionally biased region" description="Polar residues" evidence="1">
    <location>
        <begin position="194"/>
        <end position="212"/>
    </location>
</feature>
<protein>
    <submittedName>
        <fullName evidence="2">Uncharacterized protein</fullName>
    </submittedName>
</protein>
<dbReference type="RefSeq" id="XP_004988525.1">
    <property type="nucleotide sequence ID" value="XM_004988468.1"/>
</dbReference>
<evidence type="ECO:0000313" key="3">
    <source>
        <dbReference type="Proteomes" id="UP000007799"/>
    </source>
</evidence>
<feature type="compositionally biased region" description="Low complexity" evidence="1">
    <location>
        <begin position="262"/>
        <end position="283"/>
    </location>
</feature>
<dbReference type="AlphaFoldDB" id="F2UQJ9"/>
<dbReference type="KEGG" id="sre:PTSG_10187"/>
<dbReference type="Proteomes" id="UP000007799">
    <property type="component" value="Unassembled WGS sequence"/>
</dbReference>